<sequence length="507" mass="57865">MKTENSQTQEKWNSNPCFTMDLYTDSEESGSMTDISTTSSTMDNLRTPDSITKTNPFNFNDSKTYGVITNMNVPQSKMGIKSLSTYELQRQSNIRPTPDSLLDHTLLHPSPGHHSMTNLGTENIQRTSYNMATMSHDRLKNAHRGAGKRRHASVTSNLETDACTCGLTKHSDTNSNISCDTGNMQTHEKVQNRNEHLDLRPIQRNSPYPLWKFSKSKKPPETVLDVAYRTILDYKHPVTLHRQPKADRQMDHYDYLPSIKVFSEEDHQKREAMRFQLKYQLQMEEKRKRQEILEMERDILPESEREENVQKSIFLPSGEEYEFSDGDISTATLPVPSPRGERRSSTSSHHSSRSIHKPNSPRPVSSRRSSHDIHVSPAKSPPYTVSVMPPPSPSSQGSKRRHSVSTLVRRQKMFNVVSHWPGMGPNTKLYEIEEPSTQIISEEDSNSEMPKPPPIHHTTNRGSPVRQTNHATPVNHAHHRSRNSRMLSHTEHKTVQKGAPSLTREML</sequence>
<dbReference type="KEGG" id="aplc:110985243"/>
<dbReference type="GeneID" id="110985243"/>
<proteinExistence type="predicted"/>
<evidence type="ECO:0000313" key="3">
    <source>
        <dbReference type="RefSeq" id="XP_022101817.1"/>
    </source>
</evidence>
<evidence type="ECO:0000313" key="2">
    <source>
        <dbReference type="Proteomes" id="UP000694845"/>
    </source>
</evidence>
<feature type="region of interest" description="Disordered" evidence="1">
    <location>
        <begin position="320"/>
        <end position="405"/>
    </location>
</feature>
<dbReference type="Proteomes" id="UP000694845">
    <property type="component" value="Unplaced"/>
</dbReference>
<keyword evidence="2" id="KW-1185">Reference proteome</keyword>
<gene>
    <name evidence="3 4" type="primary">LOC110985243</name>
</gene>
<feature type="compositionally biased region" description="Low complexity" evidence="1">
    <location>
        <begin position="31"/>
        <end position="43"/>
    </location>
</feature>
<dbReference type="AlphaFoldDB" id="A0A8B7ZA22"/>
<evidence type="ECO:0000313" key="4">
    <source>
        <dbReference type="RefSeq" id="XP_022101818.1"/>
    </source>
</evidence>
<dbReference type="OrthoDB" id="10356724at2759"/>
<feature type="region of interest" description="Disordered" evidence="1">
    <location>
        <begin position="442"/>
        <end position="507"/>
    </location>
</feature>
<protein>
    <submittedName>
        <fullName evidence="3 4">Uncharacterized protein LOC110985243</fullName>
    </submittedName>
</protein>
<organism evidence="2 3">
    <name type="scientific">Acanthaster planci</name>
    <name type="common">Crown-of-thorns starfish</name>
    <dbReference type="NCBI Taxonomy" id="133434"/>
    <lineage>
        <taxon>Eukaryota</taxon>
        <taxon>Metazoa</taxon>
        <taxon>Echinodermata</taxon>
        <taxon>Eleutherozoa</taxon>
        <taxon>Asterozoa</taxon>
        <taxon>Asteroidea</taxon>
        <taxon>Valvatacea</taxon>
        <taxon>Valvatida</taxon>
        <taxon>Acanthasteridae</taxon>
        <taxon>Acanthaster</taxon>
    </lineage>
</organism>
<evidence type="ECO:0000256" key="1">
    <source>
        <dbReference type="SAM" id="MobiDB-lite"/>
    </source>
</evidence>
<feature type="region of interest" description="Disordered" evidence="1">
    <location>
        <begin position="28"/>
        <end position="55"/>
    </location>
</feature>
<dbReference type="RefSeq" id="XP_022101818.1">
    <property type="nucleotide sequence ID" value="XM_022246126.1"/>
</dbReference>
<reference evidence="3 4" key="1">
    <citation type="submission" date="2025-04" db="UniProtKB">
        <authorList>
            <consortium name="RefSeq"/>
        </authorList>
    </citation>
    <scope>IDENTIFICATION</scope>
</reference>
<name>A0A8B7ZA22_ACAPL</name>
<dbReference type="OMA" id="SEWQYLA"/>
<dbReference type="RefSeq" id="XP_022101817.1">
    <property type="nucleotide sequence ID" value="XM_022246125.1"/>
</dbReference>
<accession>A0A8B7ZA22</accession>
<feature type="compositionally biased region" description="Polar residues" evidence="1">
    <location>
        <begin position="460"/>
        <end position="472"/>
    </location>
</feature>